<feature type="domain" description="Acyl-protein synthetase LuxE" evidence="1">
    <location>
        <begin position="18"/>
        <end position="325"/>
    </location>
</feature>
<name>A0A1V9FZ60_9BACT</name>
<comment type="caution">
    <text evidence="2">The sequence shown here is derived from an EMBL/GenBank/DDBJ whole genome shotgun (WGS) entry which is preliminary data.</text>
</comment>
<evidence type="ECO:0000313" key="3">
    <source>
        <dbReference type="Proteomes" id="UP000192276"/>
    </source>
</evidence>
<dbReference type="OrthoDB" id="182577at2"/>
<dbReference type="AlphaFoldDB" id="A0A1V9FZ60"/>
<dbReference type="Proteomes" id="UP000192276">
    <property type="component" value="Unassembled WGS sequence"/>
</dbReference>
<dbReference type="InterPro" id="IPR007534">
    <property type="entry name" value="LuxE"/>
</dbReference>
<dbReference type="GO" id="GO:0008218">
    <property type="term" value="P:bioluminescence"/>
    <property type="evidence" value="ECO:0007669"/>
    <property type="project" value="InterPro"/>
</dbReference>
<keyword evidence="2" id="KW-0808">Transferase</keyword>
<gene>
    <name evidence="2" type="ORF">A4R26_16815</name>
</gene>
<evidence type="ECO:0000259" key="1">
    <source>
        <dbReference type="Pfam" id="PF04443"/>
    </source>
</evidence>
<dbReference type="SUPFAM" id="SSF56801">
    <property type="entry name" value="Acetyl-CoA synthetase-like"/>
    <property type="match status" value="1"/>
</dbReference>
<dbReference type="GO" id="GO:0047474">
    <property type="term" value="F:long-chain fatty acid--protein ligase activity"/>
    <property type="evidence" value="ECO:0007669"/>
    <property type="project" value="InterPro"/>
</dbReference>
<evidence type="ECO:0000313" key="2">
    <source>
        <dbReference type="EMBL" id="OQP63633.1"/>
    </source>
</evidence>
<dbReference type="Pfam" id="PF04443">
    <property type="entry name" value="LuxE"/>
    <property type="match status" value="1"/>
</dbReference>
<dbReference type="RefSeq" id="WP_081163710.1">
    <property type="nucleotide sequence ID" value="NZ_LWBP01000100.1"/>
</dbReference>
<protein>
    <submittedName>
        <fullName evidence="2">Acyl transferase</fullName>
    </submittedName>
</protein>
<dbReference type="EMBL" id="LWBP01000100">
    <property type="protein sequence ID" value="OQP63633.1"/>
    <property type="molecule type" value="Genomic_DNA"/>
</dbReference>
<dbReference type="STRING" id="550983.A4R26_16815"/>
<organism evidence="2 3">
    <name type="scientific">Niastella populi</name>
    <dbReference type="NCBI Taxonomy" id="550983"/>
    <lineage>
        <taxon>Bacteria</taxon>
        <taxon>Pseudomonadati</taxon>
        <taxon>Bacteroidota</taxon>
        <taxon>Chitinophagia</taxon>
        <taxon>Chitinophagales</taxon>
        <taxon>Chitinophagaceae</taxon>
        <taxon>Niastella</taxon>
    </lineage>
</organism>
<proteinExistence type="predicted"/>
<sequence length="328" mass="36999">MICEIEDKIFTVEPADFEQLALEVFQFQYNNNAIYQQYVNALSIVGSNVRSIDQIPFLPIRFFKTAAIKTTVFEPEAVFESSGTTQTVNSRHYVKDLNLYRQSFLKAWSMFYGPVEDWCIIGLLPAYLERANSSLVVMVNDMIKLSPHPHSGFYLYEHDKLARVLQELEAQGQKTLLIGVTFGLLEFAEKYPMPLQHTTIMETGGMKGRRKEMTREEVHGLLTTAFQTNAIHSEYGMTELLSQAYSYGNGIFNSPPWMKVLMRQDDDPLDVRVTGSGIINVIDLANLYSCSFIATDDVGALLPDGTFEVLGRVDTSDIRGCNLLIAGR</sequence>
<accession>A0A1V9FZ60</accession>
<reference evidence="3" key="1">
    <citation type="submission" date="2016-04" db="EMBL/GenBank/DDBJ databases">
        <authorList>
            <person name="Chen L."/>
            <person name="Zhuang W."/>
            <person name="Wang G."/>
        </authorList>
    </citation>
    <scope>NUCLEOTIDE SEQUENCE [LARGE SCALE GENOMIC DNA]</scope>
    <source>
        <strain evidence="3">208</strain>
    </source>
</reference>
<dbReference type="GO" id="GO:0016740">
    <property type="term" value="F:transferase activity"/>
    <property type="evidence" value="ECO:0007669"/>
    <property type="project" value="UniProtKB-KW"/>
</dbReference>
<keyword evidence="3" id="KW-1185">Reference proteome</keyword>